<dbReference type="AlphaFoldDB" id="A0A9D4D337"/>
<accession>A0A9D4D337</accession>
<reference evidence="1" key="2">
    <citation type="submission" date="2020-11" db="EMBL/GenBank/DDBJ databases">
        <authorList>
            <person name="McCartney M.A."/>
            <person name="Auch B."/>
            <person name="Kono T."/>
            <person name="Mallez S."/>
            <person name="Becker A."/>
            <person name="Gohl D.M."/>
            <person name="Silverstein K.A.T."/>
            <person name="Koren S."/>
            <person name="Bechman K.B."/>
            <person name="Herman A."/>
            <person name="Abrahante J.E."/>
            <person name="Garbe J."/>
        </authorList>
    </citation>
    <scope>NUCLEOTIDE SEQUENCE</scope>
    <source>
        <strain evidence="1">Duluth1</strain>
        <tissue evidence="1">Whole animal</tissue>
    </source>
</reference>
<name>A0A9D4D337_DREPO</name>
<organism evidence="1 2">
    <name type="scientific">Dreissena polymorpha</name>
    <name type="common">Zebra mussel</name>
    <name type="synonym">Mytilus polymorpha</name>
    <dbReference type="NCBI Taxonomy" id="45954"/>
    <lineage>
        <taxon>Eukaryota</taxon>
        <taxon>Metazoa</taxon>
        <taxon>Spiralia</taxon>
        <taxon>Lophotrochozoa</taxon>
        <taxon>Mollusca</taxon>
        <taxon>Bivalvia</taxon>
        <taxon>Autobranchia</taxon>
        <taxon>Heteroconchia</taxon>
        <taxon>Euheterodonta</taxon>
        <taxon>Imparidentia</taxon>
        <taxon>Neoheterodontei</taxon>
        <taxon>Myida</taxon>
        <taxon>Dreissenoidea</taxon>
        <taxon>Dreissenidae</taxon>
        <taxon>Dreissena</taxon>
    </lineage>
</organism>
<evidence type="ECO:0000313" key="2">
    <source>
        <dbReference type="Proteomes" id="UP000828390"/>
    </source>
</evidence>
<evidence type="ECO:0000313" key="1">
    <source>
        <dbReference type="EMBL" id="KAH3738271.1"/>
    </source>
</evidence>
<keyword evidence="2" id="KW-1185">Reference proteome</keyword>
<comment type="caution">
    <text evidence="1">The sequence shown here is derived from an EMBL/GenBank/DDBJ whole genome shotgun (WGS) entry which is preliminary data.</text>
</comment>
<protein>
    <submittedName>
        <fullName evidence="1">Uncharacterized protein</fullName>
    </submittedName>
</protein>
<sequence>MRKKCEKKFSGWCEGILGCDGWTGVGFLGAMGVGTGDGLVRYTITKRKLAFSEMSKSWPIYKKKDGKIAKHHLLQSKSQLYKDIKQQNPTFNRKFIRFLKLIPRQYKNLELKICIDQPLLENVVTEERQVSENYISKEGKE</sequence>
<proteinExistence type="predicted"/>
<reference evidence="1" key="1">
    <citation type="journal article" date="2019" name="bioRxiv">
        <title>The Genome of the Zebra Mussel, Dreissena polymorpha: A Resource for Invasive Species Research.</title>
        <authorList>
            <person name="McCartney M.A."/>
            <person name="Auch B."/>
            <person name="Kono T."/>
            <person name="Mallez S."/>
            <person name="Zhang Y."/>
            <person name="Obille A."/>
            <person name="Becker A."/>
            <person name="Abrahante J.E."/>
            <person name="Garbe J."/>
            <person name="Badalamenti J.P."/>
            <person name="Herman A."/>
            <person name="Mangelson H."/>
            <person name="Liachko I."/>
            <person name="Sullivan S."/>
            <person name="Sone E.D."/>
            <person name="Koren S."/>
            <person name="Silverstein K.A.T."/>
            <person name="Beckman K.B."/>
            <person name="Gohl D.M."/>
        </authorList>
    </citation>
    <scope>NUCLEOTIDE SEQUENCE</scope>
    <source>
        <strain evidence="1">Duluth1</strain>
        <tissue evidence="1">Whole animal</tissue>
    </source>
</reference>
<gene>
    <name evidence="1" type="ORF">DPMN_044902</name>
</gene>
<dbReference type="EMBL" id="JAIWYP010000011">
    <property type="protein sequence ID" value="KAH3738271.1"/>
    <property type="molecule type" value="Genomic_DNA"/>
</dbReference>
<dbReference type="Proteomes" id="UP000828390">
    <property type="component" value="Unassembled WGS sequence"/>
</dbReference>